<reference evidence="8" key="1">
    <citation type="submission" date="2015-11" db="EMBL/GenBank/DDBJ databases">
        <title>De novo transcriptome assembly of four potential Pierce s Disease insect vectors from Arizona vineyards.</title>
        <authorList>
            <person name="Tassone E.E."/>
        </authorList>
    </citation>
    <scope>NUCLEOTIDE SEQUENCE</scope>
</reference>
<dbReference type="EMBL" id="GEBQ01021096">
    <property type="protein sequence ID" value="JAT18881.1"/>
    <property type="molecule type" value="Transcribed_RNA"/>
</dbReference>
<evidence type="ECO:0000256" key="2">
    <source>
        <dbReference type="ARBA" id="ARBA00006726"/>
    </source>
</evidence>
<evidence type="ECO:0000259" key="7">
    <source>
        <dbReference type="Pfam" id="PF02234"/>
    </source>
</evidence>
<evidence type="ECO:0000256" key="3">
    <source>
        <dbReference type="ARBA" id="ARBA00023013"/>
    </source>
</evidence>
<dbReference type="InterPro" id="IPR003175">
    <property type="entry name" value="CDI_dom"/>
</dbReference>
<feature type="region of interest" description="Disordered" evidence="6">
    <location>
        <begin position="102"/>
        <end position="148"/>
    </location>
</feature>
<name>A0A1B6L5H2_9HEMI</name>
<comment type="similarity">
    <text evidence="2">Belongs to the CDI family.</text>
</comment>
<gene>
    <name evidence="8" type="ORF">g.21613</name>
</gene>
<feature type="domain" description="Cyclin-dependent kinase inhibitor" evidence="7">
    <location>
        <begin position="39"/>
        <end position="87"/>
    </location>
</feature>
<accession>A0A1B6L5H2</accession>
<dbReference type="Gene3D" id="4.10.365.10">
    <property type="entry name" value="p27"/>
    <property type="match status" value="1"/>
</dbReference>
<evidence type="ECO:0000256" key="4">
    <source>
        <dbReference type="ARBA" id="ARBA00023242"/>
    </source>
</evidence>
<evidence type="ECO:0000256" key="1">
    <source>
        <dbReference type="ARBA" id="ARBA00004123"/>
    </source>
</evidence>
<organism evidence="8">
    <name type="scientific">Graphocephala atropunctata</name>
    <dbReference type="NCBI Taxonomy" id="36148"/>
    <lineage>
        <taxon>Eukaryota</taxon>
        <taxon>Metazoa</taxon>
        <taxon>Ecdysozoa</taxon>
        <taxon>Arthropoda</taxon>
        <taxon>Hexapoda</taxon>
        <taxon>Insecta</taxon>
        <taxon>Pterygota</taxon>
        <taxon>Neoptera</taxon>
        <taxon>Paraneoptera</taxon>
        <taxon>Hemiptera</taxon>
        <taxon>Auchenorrhyncha</taxon>
        <taxon>Membracoidea</taxon>
        <taxon>Cicadellidae</taxon>
        <taxon>Cicadellinae</taxon>
        <taxon>Cicadellini</taxon>
        <taxon>Graphocephala</taxon>
    </lineage>
</organism>
<evidence type="ECO:0000256" key="5">
    <source>
        <dbReference type="ARBA" id="ARBA00023306"/>
    </source>
</evidence>
<keyword evidence="5" id="KW-0131">Cell cycle</keyword>
<dbReference type="GO" id="GO:0051726">
    <property type="term" value="P:regulation of cell cycle"/>
    <property type="evidence" value="ECO:0007669"/>
    <property type="project" value="InterPro"/>
</dbReference>
<dbReference type="GO" id="GO:0005634">
    <property type="term" value="C:nucleus"/>
    <property type="evidence" value="ECO:0007669"/>
    <property type="project" value="UniProtKB-SubCell"/>
</dbReference>
<dbReference type="Pfam" id="PF02234">
    <property type="entry name" value="CDI"/>
    <property type="match status" value="1"/>
</dbReference>
<feature type="compositionally biased region" description="Low complexity" evidence="6">
    <location>
        <begin position="111"/>
        <end position="145"/>
    </location>
</feature>
<sequence length="166" mass="18660">MSARVFNPLVMSEMRRMMSRSGSDASGAPATVARVRRDLFGPVDHEEAQSFVDKEMAAMRTRESNKWGFDFEHETPLENSRFRWERVTPEHNIPEAYALRRLTFRQERSTETSTTSKSNQASESQSTTTTTTHKSKSASKQSQMTDFLKSCRKRSLSAGAATGVAA</sequence>
<dbReference type="PANTHER" id="PTHR10265">
    <property type="entry name" value="CYCLIN-DEPENDENT KINASE INHIBITOR 1"/>
    <property type="match status" value="1"/>
</dbReference>
<keyword evidence="3" id="KW-0649">Protein kinase inhibitor</keyword>
<dbReference type="AlphaFoldDB" id="A0A1B6L5H2"/>
<evidence type="ECO:0000256" key="6">
    <source>
        <dbReference type="SAM" id="MobiDB-lite"/>
    </source>
</evidence>
<proteinExistence type="inferred from homology"/>
<dbReference type="GO" id="GO:0004861">
    <property type="term" value="F:cyclin-dependent protein serine/threonine kinase inhibitor activity"/>
    <property type="evidence" value="ECO:0007669"/>
    <property type="project" value="InterPro"/>
</dbReference>
<comment type="subcellular location">
    <subcellularLocation>
        <location evidence="1">Nucleus</location>
    </subcellularLocation>
</comment>
<dbReference type="PANTHER" id="PTHR10265:SF45">
    <property type="entry name" value="DACAPO"/>
    <property type="match status" value="1"/>
</dbReference>
<protein>
    <recommendedName>
        <fullName evidence="7">Cyclin-dependent kinase inhibitor domain-containing protein</fullName>
    </recommendedName>
</protein>
<evidence type="ECO:0000313" key="8">
    <source>
        <dbReference type="EMBL" id="JAT18881.1"/>
    </source>
</evidence>
<dbReference type="InterPro" id="IPR044898">
    <property type="entry name" value="CDI_dom_sf"/>
</dbReference>
<feature type="non-terminal residue" evidence="8">
    <location>
        <position position="166"/>
    </location>
</feature>
<keyword evidence="4" id="KW-0539">Nucleus</keyword>